<dbReference type="EMBL" id="CP101717">
    <property type="protein sequence ID" value="WLD59172.1"/>
    <property type="molecule type" value="Genomic_DNA"/>
</dbReference>
<accession>A0AB38YIV2</accession>
<gene>
    <name evidence="2" type="ORF">NFC81_05130</name>
</gene>
<feature type="chain" id="PRO_5044241478" description="Transporter substrate-binding domain-containing protein" evidence="1">
    <location>
        <begin position="22"/>
        <end position="266"/>
    </location>
</feature>
<keyword evidence="1" id="KW-0732">Signal</keyword>
<dbReference type="RefSeq" id="WP_304996461.1">
    <property type="nucleotide sequence ID" value="NZ_CP101717.1"/>
</dbReference>
<evidence type="ECO:0008006" key="3">
    <source>
        <dbReference type="Google" id="ProtNLM"/>
    </source>
</evidence>
<dbReference type="SUPFAM" id="SSF53850">
    <property type="entry name" value="Periplasmic binding protein-like II"/>
    <property type="match status" value="1"/>
</dbReference>
<sequence>MVFVRWIMMLLSCWCVTVASASTLTVRVVTITEQPEGHIFYLQVLEEALRLSGHEFEIRVLGSVPQVRAQAYLQAGTTDVFWMIRDAQRDQLYLPVDVRLNSGLIGHRVLMIRPEDQALFDDVTDLESFRKLGLTVGFGRGWIDSLVWAANDLKYYEEPGTWSVMFDKLIRGRGDFDYLSRSVKEIGDELVQHPALVAERNLVLAYDRDEAFYVSQQRPELHQILSESMLALEQSGRLQQLVDAYWGDVLDGIDFDSRLIIELVTP</sequence>
<protein>
    <recommendedName>
        <fullName evidence="3">Transporter substrate-binding domain-containing protein</fullName>
    </recommendedName>
</protein>
<reference evidence="2" key="1">
    <citation type="submission" date="2022-07" db="EMBL/GenBank/DDBJ databases">
        <title>Complete genome sequence of Salinispirillum sp. LH10-3-1 capable of multiple carbohydrate inversion isolated from a soda lake.</title>
        <authorList>
            <person name="Liu J."/>
            <person name="Zhai Y."/>
            <person name="Zhang H."/>
            <person name="Yang H."/>
            <person name="Qu J."/>
            <person name="Li J."/>
        </authorList>
    </citation>
    <scope>NUCLEOTIDE SEQUENCE</scope>
    <source>
        <strain evidence="2">LH 10-3-1</strain>
    </source>
</reference>
<evidence type="ECO:0000256" key="1">
    <source>
        <dbReference type="SAM" id="SignalP"/>
    </source>
</evidence>
<dbReference type="AlphaFoldDB" id="A0AB38YIV2"/>
<feature type="signal peptide" evidence="1">
    <location>
        <begin position="1"/>
        <end position="21"/>
    </location>
</feature>
<name>A0AB38YIV2_9GAMM</name>
<proteinExistence type="predicted"/>
<evidence type="ECO:0000313" key="2">
    <source>
        <dbReference type="EMBL" id="WLD59172.1"/>
    </source>
</evidence>
<organism evidence="2">
    <name type="scientific">Salinispirillum sp. LH 10-3-1</name>
    <dbReference type="NCBI Taxonomy" id="2952525"/>
    <lineage>
        <taxon>Bacteria</taxon>
        <taxon>Pseudomonadati</taxon>
        <taxon>Pseudomonadota</taxon>
        <taxon>Gammaproteobacteria</taxon>
        <taxon>Oceanospirillales</taxon>
        <taxon>Saccharospirillaceae</taxon>
        <taxon>Salinispirillum</taxon>
    </lineage>
</organism>